<comment type="caution">
    <text evidence="3">The sequence shown here is derived from an EMBL/GenBank/DDBJ whole genome shotgun (WGS) entry which is preliminary data.</text>
</comment>
<evidence type="ECO:0000256" key="1">
    <source>
        <dbReference type="SAM" id="MobiDB-lite"/>
    </source>
</evidence>
<feature type="domain" description="Reverse transcriptase Ty1/copia-type" evidence="2">
    <location>
        <begin position="175"/>
        <end position="254"/>
    </location>
</feature>
<keyword evidence="4" id="KW-1185">Reference proteome</keyword>
<dbReference type="InterPro" id="IPR013103">
    <property type="entry name" value="RVT_2"/>
</dbReference>
<dbReference type="EMBL" id="WJXA01000009">
    <property type="protein sequence ID" value="KAF7131528.1"/>
    <property type="molecule type" value="Genomic_DNA"/>
</dbReference>
<dbReference type="OrthoDB" id="2012657at2759"/>
<organism evidence="3 4">
    <name type="scientific">Rhododendron simsii</name>
    <name type="common">Sims's rhododendron</name>
    <dbReference type="NCBI Taxonomy" id="118357"/>
    <lineage>
        <taxon>Eukaryota</taxon>
        <taxon>Viridiplantae</taxon>
        <taxon>Streptophyta</taxon>
        <taxon>Embryophyta</taxon>
        <taxon>Tracheophyta</taxon>
        <taxon>Spermatophyta</taxon>
        <taxon>Magnoliopsida</taxon>
        <taxon>eudicotyledons</taxon>
        <taxon>Gunneridae</taxon>
        <taxon>Pentapetalae</taxon>
        <taxon>asterids</taxon>
        <taxon>Ericales</taxon>
        <taxon>Ericaceae</taxon>
        <taxon>Ericoideae</taxon>
        <taxon>Rhodoreae</taxon>
        <taxon>Rhododendron</taxon>
    </lineage>
</organism>
<feature type="compositionally biased region" description="Basic and acidic residues" evidence="1">
    <location>
        <begin position="8"/>
        <end position="20"/>
    </location>
</feature>
<sequence>MGVIHLPSRRDSRGVPREDSEGLAEVVPREGRLRKVRGQRANGSSTEDREGPAGVVAREDREAPEYFSLEDLPESSGDELGFDRMDEPVSRTEAVSRTESGAVPETGSSSPAAAESGVNLGKWLGGKILGDASFSSSPYDSALFIWHSSQGITLLLLYVDDMIIAGDDMTGITLLFLNVDGMIITGDDMTSIFYLKLFISKSFEMKDLCSLSYFLGLEISSDISGHYLSQAKYASDILACVALTDSKTASTPLEPSAHLTPLDGTLLFDPTLYCQLVGSLVYLTVTQRDIAYAIHLVNQFLSALDPIIMLLYYRFFIISRAPCFMDFITYQLFS</sequence>
<evidence type="ECO:0000313" key="3">
    <source>
        <dbReference type="EMBL" id="KAF7131528.1"/>
    </source>
</evidence>
<protein>
    <recommendedName>
        <fullName evidence="2">Reverse transcriptase Ty1/copia-type domain-containing protein</fullName>
    </recommendedName>
</protein>
<gene>
    <name evidence="3" type="ORF">RHSIM_Rhsim09G0201400</name>
</gene>
<accession>A0A834GIJ3</accession>
<feature type="compositionally biased region" description="Basic and acidic residues" evidence="1">
    <location>
        <begin position="81"/>
        <end position="96"/>
    </location>
</feature>
<dbReference type="Pfam" id="PF07727">
    <property type="entry name" value="RVT_2"/>
    <property type="match status" value="1"/>
</dbReference>
<name>A0A834GIJ3_RHOSS</name>
<feature type="region of interest" description="Disordered" evidence="1">
    <location>
        <begin position="1"/>
        <end position="114"/>
    </location>
</feature>
<proteinExistence type="predicted"/>
<feature type="compositionally biased region" description="Basic and acidic residues" evidence="1">
    <location>
        <begin position="46"/>
        <end position="64"/>
    </location>
</feature>
<dbReference type="Proteomes" id="UP000626092">
    <property type="component" value="Unassembled WGS sequence"/>
</dbReference>
<dbReference type="AlphaFoldDB" id="A0A834GIJ3"/>
<evidence type="ECO:0000259" key="2">
    <source>
        <dbReference type="Pfam" id="PF07727"/>
    </source>
</evidence>
<evidence type="ECO:0000313" key="4">
    <source>
        <dbReference type="Proteomes" id="UP000626092"/>
    </source>
</evidence>
<reference evidence="3" key="1">
    <citation type="submission" date="2019-11" db="EMBL/GenBank/DDBJ databases">
        <authorList>
            <person name="Liu Y."/>
            <person name="Hou J."/>
            <person name="Li T.-Q."/>
            <person name="Guan C.-H."/>
            <person name="Wu X."/>
            <person name="Wu H.-Z."/>
            <person name="Ling F."/>
            <person name="Zhang R."/>
            <person name="Shi X.-G."/>
            <person name="Ren J.-P."/>
            <person name="Chen E.-F."/>
            <person name="Sun J.-M."/>
        </authorList>
    </citation>
    <scope>NUCLEOTIDE SEQUENCE</scope>
    <source>
        <strain evidence="3">Adult_tree_wgs_1</strain>
        <tissue evidence="3">Leaves</tissue>
    </source>
</reference>